<dbReference type="AlphaFoldDB" id="A0A660DXS2"/>
<evidence type="ECO:0008006" key="3">
    <source>
        <dbReference type="Google" id="ProtNLM"/>
    </source>
</evidence>
<dbReference type="OrthoDB" id="1665841at2"/>
<gene>
    <name evidence="1" type="ORF">MUDAN_MDHGFNIF_02661</name>
</gene>
<keyword evidence="2" id="KW-1185">Reference proteome</keyword>
<dbReference type="Proteomes" id="UP000289996">
    <property type="component" value="Unassembled WGS sequence"/>
</dbReference>
<evidence type="ECO:0000313" key="2">
    <source>
        <dbReference type="Proteomes" id="UP000289996"/>
    </source>
</evidence>
<evidence type="ECO:0000313" key="1">
    <source>
        <dbReference type="EMBL" id="VDG27837.1"/>
    </source>
</evidence>
<dbReference type="InterPro" id="IPR041242">
    <property type="entry name" value="HNHc_6"/>
</dbReference>
<name>A0A660DXS2_9LACO</name>
<sequence>MPEATGKVLKITGNIVTVQLMKGDRMSYLTVGSDAGLVYDDGRSITTVQRNKIFAMLHEIDEHFGNFMIDLTEYQMKQRFCYDVELFDGFSLSDCSMSLATAFIEFLIKFCLAENVSFSSKTLDQIQGQYGWERACLDQKMCCICGKHADIAHVHAVGIGRDRNKIKHIGYQVMPLCRIHHNEQHNTGIWTFMGKYHLKGVRVTPEIAEMLRLGDWRVYREEPIISTK</sequence>
<dbReference type="Pfam" id="PF16784">
    <property type="entry name" value="HNHc_6"/>
    <property type="match status" value="1"/>
</dbReference>
<organism evidence="1 2">
    <name type="scientific">Lactiplantibacillus mudanjiangensis</name>
    <dbReference type="NCBI Taxonomy" id="1296538"/>
    <lineage>
        <taxon>Bacteria</taxon>
        <taxon>Bacillati</taxon>
        <taxon>Bacillota</taxon>
        <taxon>Bacilli</taxon>
        <taxon>Lactobacillales</taxon>
        <taxon>Lactobacillaceae</taxon>
        <taxon>Lactiplantibacillus</taxon>
    </lineage>
</organism>
<accession>A0A660DXS2</accession>
<protein>
    <recommendedName>
        <fullName evidence="3">DUF968 domain-containing protein</fullName>
    </recommendedName>
</protein>
<dbReference type="EMBL" id="UYIG01000057">
    <property type="protein sequence ID" value="VDG27837.1"/>
    <property type="molecule type" value="Genomic_DNA"/>
</dbReference>
<proteinExistence type="predicted"/>
<dbReference type="RefSeq" id="WP_130851548.1">
    <property type="nucleotide sequence ID" value="NZ_UYIG01000057.1"/>
</dbReference>
<reference evidence="1 2" key="1">
    <citation type="submission" date="2018-11" db="EMBL/GenBank/DDBJ databases">
        <authorList>
            <person name="Wuyts S."/>
        </authorList>
    </citation>
    <scope>NUCLEOTIDE SEQUENCE [LARGE SCALE GENOMIC DNA]</scope>
    <source>
        <strain evidence="1">Lactobacillus mudanjiangensis AMBF249</strain>
    </source>
</reference>